<sequence>MRDRTGLLKVAQRVVVFYCFFYSIVKVYAIIKGSWLLPNLMIILGLLVLGAIGAYLMKIHKYTWIYAGIGVVLISALRYYEVEWVTAMHEFFG</sequence>
<keyword evidence="1" id="KW-1133">Transmembrane helix</keyword>
<feature type="transmembrane region" description="Helical" evidence="1">
    <location>
        <begin position="63"/>
        <end position="80"/>
    </location>
</feature>
<dbReference type="EMBL" id="BRVO01000001">
    <property type="protein sequence ID" value="GLB48979.1"/>
    <property type="molecule type" value="Genomic_DNA"/>
</dbReference>
<reference evidence="2" key="1">
    <citation type="submission" date="2022-07" db="EMBL/GenBank/DDBJ databases">
        <title>Taxonomy of Novel Oxalotrophic and Methylotrophic Bacteria.</title>
        <authorList>
            <person name="Sahin N."/>
            <person name="Tani A."/>
        </authorList>
    </citation>
    <scope>NUCLEOTIDE SEQUENCE</scope>
    <source>
        <strain evidence="2">Y10</strain>
    </source>
</reference>
<evidence type="ECO:0000256" key="1">
    <source>
        <dbReference type="SAM" id="Phobius"/>
    </source>
</evidence>
<keyword evidence="3" id="KW-1185">Reference proteome</keyword>
<organism evidence="2 3">
    <name type="scientific">Neptunitalea lumnitzerae</name>
    <dbReference type="NCBI Taxonomy" id="2965509"/>
    <lineage>
        <taxon>Bacteria</taxon>
        <taxon>Pseudomonadati</taxon>
        <taxon>Bacteroidota</taxon>
        <taxon>Flavobacteriia</taxon>
        <taxon>Flavobacteriales</taxon>
        <taxon>Flavobacteriaceae</taxon>
        <taxon>Neptunitalea</taxon>
    </lineage>
</organism>
<gene>
    <name evidence="2" type="ORF">Y10_13470</name>
</gene>
<comment type="caution">
    <text evidence="2">The sequence shown here is derived from an EMBL/GenBank/DDBJ whole genome shotgun (WGS) entry which is preliminary data.</text>
</comment>
<evidence type="ECO:0000313" key="2">
    <source>
        <dbReference type="EMBL" id="GLB48979.1"/>
    </source>
</evidence>
<accession>A0ABQ5MHU1</accession>
<keyword evidence="1" id="KW-0812">Transmembrane</keyword>
<name>A0ABQ5MHU1_9FLAO</name>
<feature type="transmembrane region" description="Helical" evidence="1">
    <location>
        <begin position="12"/>
        <end position="31"/>
    </location>
</feature>
<keyword evidence="1" id="KW-0472">Membrane</keyword>
<evidence type="ECO:0000313" key="3">
    <source>
        <dbReference type="Proteomes" id="UP001143543"/>
    </source>
</evidence>
<feature type="transmembrane region" description="Helical" evidence="1">
    <location>
        <begin position="37"/>
        <end position="56"/>
    </location>
</feature>
<dbReference type="RefSeq" id="WP_281764598.1">
    <property type="nucleotide sequence ID" value="NZ_BRVO01000001.1"/>
</dbReference>
<proteinExistence type="predicted"/>
<dbReference type="Proteomes" id="UP001143543">
    <property type="component" value="Unassembled WGS sequence"/>
</dbReference>
<protein>
    <submittedName>
        <fullName evidence="2">Uncharacterized protein</fullName>
    </submittedName>
</protein>